<sequence>MKGHVHHIIPKYWFKKNPEFLFFQNCEENLIYLTQEEHLLAHKILYKLKKNPQDLGAIYLLQKKRSEAILQYKRLGAQAVHKIQKQNNQTFWNNEWQKQNALKSMAKSNAYETRSKGGKKGGYNRNVNRIITVKDKILFYFNKKPFLCVFNCKTGGDIQRILMKAHATNLKRVSPLLTGKRQSAYG</sequence>
<evidence type="ECO:0000313" key="1">
    <source>
        <dbReference type="EMBL" id="QUX32892.1"/>
    </source>
</evidence>
<accession>A0A8E5J6D4</accession>
<reference evidence="1" key="1">
    <citation type="submission" date="2019-01" db="EMBL/GenBank/DDBJ databases">
        <title>Complete Chloroplast Genome of Blidingia minima.</title>
        <authorList>
            <person name="Gao D."/>
        </authorList>
    </citation>
    <scope>NUCLEOTIDE SEQUENCE</scope>
</reference>
<gene>
    <name evidence="1" type="primary">ORF186</name>
</gene>
<keyword evidence="1" id="KW-0934">Plastid</keyword>
<protein>
    <submittedName>
        <fullName evidence="1">Uncharacterized protein</fullName>
    </submittedName>
</protein>
<keyword evidence="1" id="KW-0150">Chloroplast</keyword>
<dbReference type="AlphaFoldDB" id="A0A8E5J6D4"/>
<geneLocation type="chloroplast" evidence="1"/>
<proteinExistence type="predicted"/>
<dbReference type="EMBL" id="MK408749">
    <property type="protein sequence ID" value="QUX32892.1"/>
    <property type="molecule type" value="Genomic_DNA"/>
</dbReference>
<name>A0A8E5J6D4_9CHLO</name>
<organism evidence="1">
    <name type="scientific">Blidingia minima</name>
    <dbReference type="NCBI Taxonomy" id="63414"/>
    <lineage>
        <taxon>Eukaryota</taxon>
        <taxon>Viridiplantae</taxon>
        <taxon>Chlorophyta</taxon>
        <taxon>core chlorophytes</taxon>
        <taxon>Ulvophyceae</taxon>
        <taxon>OUU clade</taxon>
        <taxon>Ulvales</taxon>
        <taxon>Ulvaceae</taxon>
        <taxon>Blidingia</taxon>
    </lineage>
</organism>